<dbReference type="EMBL" id="CAJHIA010000007">
    <property type="protein sequence ID" value="CAD6441987.1"/>
    <property type="molecule type" value="Genomic_DNA"/>
</dbReference>
<reference evidence="2" key="1">
    <citation type="submission" date="2020-10" db="EMBL/GenBank/DDBJ databases">
        <authorList>
            <person name="Kusch S."/>
        </authorList>
    </citation>
    <scope>NUCLEOTIDE SEQUENCE</scope>
    <source>
        <strain evidence="2">SwB9</strain>
    </source>
</reference>
<accession>A0A8H2VNR6</accession>
<dbReference type="AlphaFoldDB" id="A0A8H2VNR6"/>
<evidence type="ECO:0000313" key="3">
    <source>
        <dbReference type="Proteomes" id="UP000624404"/>
    </source>
</evidence>
<dbReference type="OrthoDB" id="3558481at2759"/>
<feature type="compositionally biased region" description="Basic and acidic residues" evidence="1">
    <location>
        <begin position="93"/>
        <end position="103"/>
    </location>
</feature>
<feature type="compositionally biased region" description="Basic and acidic residues" evidence="1">
    <location>
        <begin position="65"/>
        <end position="78"/>
    </location>
</feature>
<gene>
    <name evidence="2" type="ORF">SCLTRI_LOCUS1779</name>
</gene>
<feature type="region of interest" description="Disordered" evidence="1">
    <location>
        <begin position="62"/>
        <end position="103"/>
    </location>
</feature>
<protein>
    <submittedName>
        <fullName evidence="2">D14aebd6-ed69-48bb-be98-b66638a218c8</fullName>
    </submittedName>
</protein>
<dbReference type="Proteomes" id="UP000624404">
    <property type="component" value="Unassembled WGS sequence"/>
</dbReference>
<name>A0A8H2VNR6_9HELO</name>
<keyword evidence="3" id="KW-1185">Reference proteome</keyword>
<proteinExistence type="predicted"/>
<comment type="caution">
    <text evidence="2">The sequence shown here is derived from an EMBL/GenBank/DDBJ whole genome shotgun (WGS) entry which is preliminary data.</text>
</comment>
<evidence type="ECO:0000256" key="1">
    <source>
        <dbReference type="SAM" id="MobiDB-lite"/>
    </source>
</evidence>
<evidence type="ECO:0000313" key="2">
    <source>
        <dbReference type="EMBL" id="CAD6441987.1"/>
    </source>
</evidence>
<sequence>MMKILLAGLDLTLPKLPRGTEVQTQVSMKVTHTHYQNRAAAPLVSEEDRKDMTMTNFAIVDQEEKEEKGDKDLIEELHPQIQARLENQESEDKESNIDPIQRK</sequence>
<organism evidence="2 3">
    <name type="scientific">Sclerotinia trifoliorum</name>
    <dbReference type="NCBI Taxonomy" id="28548"/>
    <lineage>
        <taxon>Eukaryota</taxon>
        <taxon>Fungi</taxon>
        <taxon>Dikarya</taxon>
        <taxon>Ascomycota</taxon>
        <taxon>Pezizomycotina</taxon>
        <taxon>Leotiomycetes</taxon>
        <taxon>Helotiales</taxon>
        <taxon>Sclerotiniaceae</taxon>
        <taxon>Sclerotinia</taxon>
    </lineage>
</organism>